<feature type="domain" description="HTH tetR-type" evidence="5">
    <location>
        <begin position="13"/>
        <end position="73"/>
    </location>
</feature>
<dbReference type="PANTHER" id="PTHR30055:SF234">
    <property type="entry name" value="HTH-TYPE TRANSCRIPTIONAL REGULATOR BETI"/>
    <property type="match status" value="1"/>
</dbReference>
<dbReference type="Pfam" id="PF00440">
    <property type="entry name" value="TetR_N"/>
    <property type="match status" value="1"/>
</dbReference>
<evidence type="ECO:0000313" key="7">
    <source>
        <dbReference type="Proteomes" id="UP000233766"/>
    </source>
</evidence>
<dbReference type="EMBL" id="PJMW01000002">
    <property type="protein sequence ID" value="PKV77513.1"/>
    <property type="molecule type" value="Genomic_DNA"/>
</dbReference>
<dbReference type="InterPro" id="IPR009057">
    <property type="entry name" value="Homeodomain-like_sf"/>
</dbReference>
<sequence length="210" mass="22599">MTTQQGLRARKKQQTRQQISDRATELFLARGFDQVTIAEVAAAADVSKMTVTNYFPRKEDLALDLGEIYIDQLASIVRERAPGQSALAALRHACLAAIAAQDQLIGFSGEPFARMIADSPALTARGRDLHDARQLALADALAAETGAPPEDITPRVAAAQIAGVQRVLFNEIMRRTLAGESNAEIAVALTRDAEIAFDTLEPGLGNYAVR</sequence>
<keyword evidence="7" id="KW-1185">Reference proteome</keyword>
<evidence type="ECO:0000256" key="1">
    <source>
        <dbReference type="ARBA" id="ARBA00023015"/>
    </source>
</evidence>
<dbReference type="PRINTS" id="PR00455">
    <property type="entry name" value="HTHTETR"/>
</dbReference>
<evidence type="ECO:0000256" key="3">
    <source>
        <dbReference type="ARBA" id="ARBA00023163"/>
    </source>
</evidence>
<evidence type="ECO:0000313" key="6">
    <source>
        <dbReference type="EMBL" id="PKV77513.1"/>
    </source>
</evidence>
<dbReference type="GO" id="GO:0003700">
    <property type="term" value="F:DNA-binding transcription factor activity"/>
    <property type="evidence" value="ECO:0007669"/>
    <property type="project" value="TreeGrafter"/>
</dbReference>
<reference evidence="6 7" key="1">
    <citation type="submission" date="2017-12" db="EMBL/GenBank/DDBJ databases">
        <title>Sequencing the genomes of 1000 Actinobacteria strains.</title>
        <authorList>
            <person name="Klenk H.-P."/>
        </authorList>
    </citation>
    <scope>NUCLEOTIDE SEQUENCE [LARGE SCALE GENOMIC DNA]</scope>
    <source>
        <strain evidence="6 7">DSM 44489</strain>
    </source>
</reference>
<comment type="caution">
    <text evidence="6">The sequence shown here is derived from an EMBL/GenBank/DDBJ whole genome shotgun (WGS) entry which is preliminary data.</text>
</comment>
<accession>A0A2N3V7C0</accession>
<dbReference type="PANTHER" id="PTHR30055">
    <property type="entry name" value="HTH-TYPE TRANSCRIPTIONAL REGULATOR RUTR"/>
    <property type="match status" value="1"/>
</dbReference>
<proteinExistence type="predicted"/>
<gene>
    <name evidence="6" type="ORF">ATK86_1858</name>
</gene>
<evidence type="ECO:0000259" key="5">
    <source>
        <dbReference type="PROSITE" id="PS50977"/>
    </source>
</evidence>
<dbReference type="Gene3D" id="1.10.357.10">
    <property type="entry name" value="Tetracycline Repressor, domain 2"/>
    <property type="match status" value="1"/>
</dbReference>
<dbReference type="RefSeq" id="WP_101464157.1">
    <property type="nucleotide sequence ID" value="NZ_PJMW01000002.1"/>
</dbReference>
<dbReference type="Gene3D" id="1.10.10.60">
    <property type="entry name" value="Homeodomain-like"/>
    <property type="match status" value="1"/>
</dbReference>
<organism evidence="6 7">
    <name type="scientific">Nocardia fluminea</name>
    <dbReference type="NCBI Taxonomy" id="134984"/>
    <lineage>
        <taxon>Bacteria</taxon>
        <taxon>Bacillati</taxon>
        <taxon>Actinomycetota</taxon>
        <taxon>Actinomycetes</taxon>
        <taxon>Mycobacteriales</taxon>
        <taxon>Nocardiaceae</taxon>
        <taxon>Nocardia</taxon>
    </lineage>
</organism>
<protein>
    <submittedName>
        <fullName evidence="6">TetR family transcriptional regulator</fullName>
    </submittedName>
</protein>
<dbReference type="GO" id="GO:0000976">
    <property type="term" value="F:transcription cis-regulatory region binding"/>
    <property type="evidence" value="ECO:0007669"/>
    <property type="project" value="TreeGrafter"/>
</dbReference>
<dbReference type="OrthoDB" id="3211155at2"/>
<dbReference type="InterPro" id="IPR050109">
    <property type="entry name" value="HTH-type_TetR-like_transc_reg"/>
</dbReference>
<evidence type="ECO:0000256" key="4">
    <source>
        <dbReference type="PROSITE-ProRule" id="PRU00335"/>
    </source>
</evidence>
<dbReference type="Proteomes" id="UP000233766">
    <property type="component" value="Unassembled WGS sequence"/>
</dbReference>
<dbReference type="PROSITE" id="PS50977">
    <property type="entry name" value="HTH_TETR_2"/>
    <property type="match status" value="1"/>
</dbReference>
<keyword evidence="1" id="KW-0805">Transcription regulation</keyword>
<name>A0A2N3V7C0_9NOCA</name>
<dbReference type="InterPro" id="IPR001647">
    <property type="entry name" value="HTH_TetR"/>
</dbReference>
<dbReference type="SUPFAM" id="SSF46689">
    <property type="entry name" value="Homeodomain-like"/>
    <property type="match status" value="1"/>
</dbReference>
<keyword evidence="2 4" id="KW-0238">DNA-binding</keyword>
<evidence type="ECO:0000256" key="2">
    <source>
        <dbReference type="ARBA" id="ARBA00023125"/>
    </source>
</evidence>
<dbReference type="AlphaFoldDB" id="A0A2N3V7C0"/>
<keyword evidence="3" id="KW-0804">Transcription</keyword>
<feature type="DNA-binding region" description="H-T-H motif" evidence="4">
    <location>
        <begin position="36"/>
        <end position="55"/>
    </location>
</feature>